<dbReference type="InterPro" id="IPR012337">
    <property type="entry name" value="RNaseH-like_sf"/>
</dbReference>
<dbReference type="Pfam" id="PF13456">
    <property type="entry name" value="RVT_3"/>
    <property type="match status" value="1"/>
</dbReference>
<dbReference type="InterPro" id="IPR053151">
    <property type="entry name" value="RNase_H-like"/>
</dbReference>
<dbReference type="PANTHER" id="PTHR47723:SF19">
    <property type="entry name" value="POLYNUCLEOTIDYL TRANSFERASE, RIBONUCLEASE H-LIKE SUPERFAMILY PROTEIN"/>
    <property type="match status" value="1"/>
</dbReference>
<dbReference type="InterPro" id="IPR036397">
    <property type="entry name" value="RNaseH_sf"/>
</dbReference>
<organism evidence="2 3">
    <name type="scientific">Lithocarpus litseifolius</name>
    <dbReference type="NCBI Taxonomy" id="425828"/>
    <lineage>
        <taxon>Eukaryota</taxon>
        <taxon>Viridiplantae</taxon>
        <taxon>Streptophyta</taxon>
        <taxon>Embryophyta</taxon>
        <taxon>Tracheophyta</taxon>
        <taxon>Spermatophyta</taxon>
        <taxon>Magnoliopsida</taxon>
        <taxon>eudicotyledons</taxon>
        <taxon>Gunneridae</taxon>
        <taxon>Pentapetalae</taxon>
        <taxon>rosids</taxon>
        <taxon>fabids</taxon>
        <taxon>Fagales</taxon>
        <taxon>Fagaceae</taxon>
        <taxon>Lithocarpus</taxon>
    </lineage>
</organism>
<name>A0AAW2DRL6_9ROSI</name>
<proteinExistence type="predicted"/>
<reference evidence="2 3" key="1">
    <citation type="submission" date="2024-01" db="EMBL/GenBank/DDBJ databases">
        <title>A telomere-to-telomere, gap-free genome of sweet tea (Lithocarpus litseifolius).</title>
        <authorList>
            <person name="Zhou J."/>
        </authorList>
    </citation>
    <scope>NUCLEOTIDE SEQUENCE [LARGE SCALE GENOMIC DNA]</scope>
    <source>
        <strain evidence="2">Zhou-2022a</strain>
        <tissue evidence="2">Leaf</tissue>
    </source>
</reference>
<dbReference type="PROSITE" id="PS50879">
    <property type="entry name" value="RNASE_H_1"/>
    <property type="match status" value="1"/>
</dbReference>
<dbReference type="GO" id="GO:0004523">
    <property type="term" value="F:RNA-DNA hybrid ribonuclease activity"/>
    <property type="evidence" value="ECO:0007669"/>
    <property type="project" value="InterPro"/>
</dbReference>
<evidence type="ECO:0000313" key="2">
    <source>
        <dbReference type="EMBL" id="KAL0012764.1"/>
    </source>
</evidence>
<dbReference type="AlphaFoldDB" id="A0AAW2DRL6"/>
<comment type="caution">
    <text evidence="2">The sequence shown here is derived from an EMBL/GenBank/DDBJ whole genome shotgun (WGS) entry which is preliminary data.</text>
</comment>
<dbReference type="SUPFAM" id="SSF53098">
    <property type="entry name" value="Ribonuclease H-like"/>
    <property type="match status" value="1"/>
</dbReference>
<dbReference type="GO" id="GO:0003676">
    <property type="term" value="F:nucleic acid binding"/>
    <property type="evidence" value="ECO:0007669"/>
    <property type="project" value="InterPro"/>
</dbReference>
<sequence length="233" mass="26013">MDLWEMLGQKPDSKELFAVSAWLLWTRRNKARLKQPIIPLQQVSSEAKQYLSEFRKYNGMTKKQKKSRIEKWSPPETNSLKTNFDGAFLANTGAAGIGVVIRNSLGQVKDALSKKIPALASVTVLEMLAARRAAAFTRELGIESCFLEGDSQIVIKALQDKDKTHSEFGHLLQDTLSHLNSFKNWSVSHVLRQGNAVADALARRAKFSLPVAIWLESVPPDLFSFVDADFPSV</sequence>
<dbReference type="InterPro" id="IPR002156">
    <property type="entry name" value="RNaseH_domain"/>
</dbReference>
<keyword evidence="3" id="KW-1185">Reference proteome</keyword>
<dbReference type="InterPro" id="IPR044730">
    <property type="entry name" value="RNase_H-like_dom_plant"/>
</dbReference>
<evidence type="ECO:0000259" key="1">
    <source>
        <dbReference type="PROSITE" id="PS50879"/>
    </source>
</evidence>
<accession>A0AAW2DRL6</accession>
<dbReference type="PANTHER" id="PTHR47723">
    <property type="entry name" value="OS05G0353850 PROTEIN"/>
    <property type="match status" value="1"/>
</dbReference>
<dbReference type="CDD" id="cd06222">
    <property type="entry name" value="RNase_H_like"/>
    <property type="match status" value="1"/>
</dbReference>
<dbReference type="Proteomes" id="UP001459277">
    <property type="component" value="Unassembled WGS sequence"/>
</dbReference>
<dbReference type="Gene3D" id="3.30.420.10">
    <property type="entry name" value="Ribonuclease H-like superfamily/Ribonuclease H"/>
    <property type="match status" value="1"/>
</dbReference>
<evidence type="ECO:0000313" key="3">
    <source>
        <dbReference type="Proteomes" id="UP001459277"/>
    </source>
</evidence>
<dbReference type="EMBL" id="JAZDWU010000002">
    <property type="protein sequence ID" value="KAL0012764.1"/>
    <property type="molecule type" value="Genomic_DNA"/>
</dbReference>
<protein>
    <recommendedName>
        <fullName evidence="1">RNase H type-1 domain-containing protein</fullName>
    </recommendedName>
</protein>
<gene>
    <name evidence="2" type="ORF">SO802_007872</name>
</gene>
<feature type="domain" description="RNase H type-1" evidence="1">
    <location>
        <begin position="76"/>
        <end position="207"/>
    </location>
</feature>